<comment type="caution">
    <text evidence="3">The sequence shown here is derived from an EMBL/GenBank/DDBJ whole genome shotgun (WGS) entry which is preliminary data.</text>
</comment>
<protein>
    <recommendedName>
        <fullName evidence="5">Deoxyhypusine synthase</fullName>
    </recommendedName>
</protein>
<keyword evidence="2" id="KW-0812">Transmembrane</keyword>
<gene>
    <name evidence="3" type="ORF">B9Q12_03150</name>
</gene>
<evidence type="ECO:0000313" key="3">
    <source>
        <dbReference type="EMBL" id="PSO04058.1"/>
    </source>
</evidence>
<feature type="non-terminal residue" evidence="3">
    <location>
        <position position="1"/>
    </location>
</feature>
<dbReference type="InterPro" id="IPR036982">
    <property type="entry name" value="Deoxyhypusine_synthase_sf"/>
</dbReference>
<evidence type="ECO:0008006" key="5">
    <source>
        <dbReference type="Google" id="ProtNLM"/>
    </source>
</evidence>
<proteinExistence type="inferred from homology"/>
<dbReference type="InterPro" id="IPR029035">
    <property type="entry name" value="DHS-like_NAD/FAD-binding_dom"/>
</dbReference>
<dbReference type="AlphaFoldDB" id="A0A2R6BZG4"/>
<evidence type="ECO:0000313" key="4">
    <source>
        <dbReference type="Proteomes" id="UP000240582"/>
    </source>
</evidence>
<keyword evidence="2" id="KW-1133">Transmembrane helix</keyword>
<evidence type="ECO:0000256" key="2">
    <source>
        <dbReference type="SAM" id="Phobius"/>
    </source>
</evidence>
<dbReference type="Gene3D" id="3.40.910.10">
    <property type="entry name" value="Deoxyhypusine synthase"/>
    <property type="match status" value="1"/>
</dbReference>
<feature type="transmembrane region" description="Helical" evidence="2">
    <location>
        <begin position="28"/>
        <end position="49"/>
    </location>
</feature>
<dbReference type="InterPro" id="IPR002773">
    <property type="entry name" value="Deoxyhypusine_synthase"/>
</dbReference>
<dbReference type="SUPFAM" id="SSF52467">
    <property type="entry name" value="DHS-like NAD/FAD-binding domain"/>
    <property type="match status" value="1"/>
</dbReference>
<name>A0A2R6BZG4_9ARCH</name>
<keyword evidence="2" id="KW-0472">Membrane</keyword>
<accession>A0A2R6BZG4</accession>
<organism evidence="3 4">
    <name type="scientific">Candidatus Marsarchaeota G2 archaeon ECH_B_SAG-G06</name>
    <dbReference type="NCBI Taxonomy" id="1978166"/>
    <lineage>
        <taxon>Archaea</taxon>
        <taxon>Candidatus Marsarchaeota</taxon>
        <taxon>Candidatus Marsarchaeota group 2</taxon>
    </lineage>
</organism>
<evidence type="ECO:0000256" key="1">
    <source>
        <dbReference type="ARBA" id="ARBA00009892"/>
    </source>
</evidence>
<comment type="similarity">
    <text evidence="1">Belongs to the deoxyhypusine synthase family.</text>
</comment>
<dbReference type="Proteomes" id="UP000240582">
    <property type="component" value="Unassembled WGS sequence"/>
</dbReference>
<dbReference type="EMBL" id="NEXN01000057">
    <property type="protein sequence ID" value="PSO04058.1"/>
    <property type="molecule type" value="Genomic_DNA"/>
</dbReference>
<sequence>LTTTEYDGSLSGARTKEAISWNKLKPKALHTTVLGDATITLPLLTAALLSKSR</sequence>
<dbReference type="Pfam" id="PF01916">
    <property type="entry name" value="DS"/>
    <property type="match status" value="1"/>
</dbReference>
<reference evidence="3 4" key="1">
    <citation type="submission" date="2017-04" db="EMBL/GenBank/DDBJ databases">
        <title>Novel microbial lineages endemic to geothermal iron-oxide mats fill important gaps in the evolutionary history of Archaea.</title>
        <authorList>
            <person name="Jay Z.J."/>
            <person name="Beam J.P."/>
            <person name="Dlakic M."/>
            <person name="Rusch D.B."/>
            <person name="Kozubal M.A."/>
            <person name="Inskeep W.P."/>
        </authorList>
    </citation>
    <scope>NUCLEOTIDE SEQUENCE [LARGE SCALE GENOMIC DNA]</scope>
    <source>
        <strain evidence="3">ECH_B_SAG-G06</strain>
    </source>
</reference>